<evidence type="ECO:0000313" key="3">
    <source>
        <dbReference type="Proteomes" id="UP001159364"/>
    </source>
</evidence>
<proteinExistence type="predicted"/>
<evidence type="ECO:0000256" key="1">
    <source>
        <dbReference type="SAM" id="MobiDB-lite"/>
    </source>
</evidence>
<dbReference type="Proteomes" id="UP001159364">
    <property type="component" value="Linkage Group LG05"/>
</dbReference>
<feature type="compositionally biased region" description="Basic and acidic residues" evidence="1">
    <location>
        <begin position="419"/>
        <end position="436"/>
    </location>
</feature>
<dbReference type="Gene3D" id="3.40.640.10">
    <property type="entry name" value="Type I PLP-dependent aspartate aminotransferase-like (Major domain)"/>
    <property type="match status" value="1"/>
</dbReference>
<sequence length="642" mass="72320">MLSTLTKSDSETCKCQGCCPTPFLGLSVAQTPNPVTSAALSRYSFEVAMVSSVFKNCPFTNHESLPSLRQSYFDLINVFPQYAHTEQVDRIREHEYPHLSRYGHVCLDYIGHGLFSYSQQHVHIQPESVASMSTTSTPPLPPPHSAATEPPFFDISYKAVSLYYQLQYGGQESELEHKLQRRIMAFMNVSEDDYTMVFTANQSSAFKLLADNYPFQTNRNLVTVYDHKDEAVEMMIRTSTKKGARATSAEFLWPSLDINSAKFLKKVVSKKKKKKRGLFVFPVQSKMIGTRYSYLWMSIAQENGWHVLLDACALGAKHMETLGLSLFKPDFLVCSFYKVFGDNPSGFGCLFVKKSSASIFSDLSTSTSMGIVKIVPAKRPYQHSEDWSSASIETQSIVELHSDGIVQESCSLPTSSGQHEIDKTHEKTEHNAEQKASKIDSLGKSSEIFEKCTNETLELECGGLNQADSIGLITITARARVLINWLVNGLMKLQHPNSENGLPLVRLCGPKVKFYRGPAVSFNVFDWKGEKIDTLLVQKLAERNNISLGCGFLENIRFSDKNEEERVYASETRTSEKRVKGSNTKRDEPHCGISVVTATVGLLTNFEDVYRLWAFVSRFLDADFVEKEKWRYSALNQEIFEI</sequence>
<name>A0AAV8TIP0_9ROSI</name>
<dbReference type="InterPro" id="IPR015424">
    <property type="entry name" value="PyrdxlP-dep_Trfase"/>
</dbReference>
<dbReference type="InterPro" id="IPR015421">
    <property type="entry name" value="PyrdxlP-dep_Trfase_major"/>
</dbReference>
<feature type="region of interest" description="Disordered" evidence="1">
    <location>
        <begin position="413"/>
        <end position="436"/>
    </location>
</feature>
<comment type="caution">
    <text evidence="2">The sequence shown here is derived from an EMBL/GenBank/DDBJ whole genome shotgun (WGS) entry which is preliminary data.</text>
</comment>
<keyword evidence="3" id="KW-1185">Reference proteome</keyword>
<evidence type="ECO:0000313" key="2">
    <source>
        <dbReference type="EMBL" id="KAJ8766115.1"/>
    </source>
</evidence>
<protein>
    <recommendedName>
        <fullName evidence="4">Molybdenum cofactor sulfurase</fullName>
    </recommendedName>
</protein>
<reference evidence="2 3" key="1">
    <citation type="submission" date="2021-09" db="EMBL/GenBank/DDBJ databases">
        <title>Genomic insights and catalytic innovation underlie evolution of tropane alkaloids biosynthesis.</title>
        <authorList>
            <person name="Wang Y.-J."/>
            <person name="Tian T."/>
            <person name="Huang J.-P."/>
            <person name="Huang S.-X."/>
        </authorList>
    </citation>
    <scope>NUCLEOTIDE SEQUENCE [LARGE SCALE GENOMIC DNA]</scope>
    <source>
        <strain evidence="2">KIB-2018</strain>
        <tissue evidence="2">Leaf</tissue>
    </source>
</reference>
<dbReference type="SUPFAM" id="SSF53383">
    <property type="entry name" value="PLP-dependent transferases"/>
    <property type="match status" value="1"/>
</dbReference>
<accession>A0AAV8TIP0</accession>
<dbReference type="AlphaFoldDB" id="A0AAV8TIP0"/>
<gene>
    <name evidence="2" type="ORF">K2173_021632</name>
</gene>
<dbReference type="PANTHER" id="PTHR14237">
    <property type="entry name" value="MOLYBDOPTERIN COFACTOR SULFURASE MOSC"/>
    <property type="match status" value="1"/>
</dbReference>
<dbReference type="PANTHER" id="PTHR14237:SF64">
    <property type="entry name" value="MOLYBDENUM COFACTOR SULFURASE-LIKE PROTEIN"/>
    <property type="match status" value="1"/>
</dbReference>
<dbReference type="EMBL" id="JAIWQS010000005">
    <property type="protein sequence ID" value="KAJ8766115.1"/>
    <property type="molecule type" value="Genomic_DNA"/>
</dbReference>
<evidence type="ECO:0008006" key="4">
    <source>
        <dbReference type="Google" id="ProtNLM"/>
    </source>
</evidence>
<organism evidence="2 3">
    <name type="scientific">Erythroxylum novogranatense</name>
    <dbReference type="NCBI Taxonomy" id="1862640"/>
    <lineage>
        <taxon>Eukaryota</taxon>
        <taxon>Viridiplantae</taxon>
        <taxon>Streptophyta</taxon>
        <taxon>Embryophyta</taxon>
        <taxon>Tracheophyta</taxon>
        <taxon>Spermatophyta</taxon>
        <taxon>Magnoliopsida</taxon>
        <taxon>eudicotyledons</taxon>
        <taxon>Gunneridae</taxon>
        <taxon>Pentapetalae</taxon>
        <taxon>rosids</taxon>
        <taxon>fabids</taxon>
        <taxon>Malpighiales</taxon>
        <taxon>Erythroxylaceae</taxon>
        <taxon>Erythroxylum</taxon>
    </lineage>
</organism>